<reference evidence="2 3" key="1">
    <citation type="submission" date="2020-08" db="EMBL/GenBank/DDBJ databases">
        <title>The isolate Caproiciproducens sp. 7D4C2 produces n-caproate at mildly acidic conditions from hexoses: genome and rBOX comparison with related strains and chain-elongating bacteria.</title>
        <authorList>
            <person name="Esquivel-Elizondo S."/>
            <person name="Bagci C."/>
            <person name="Temovska M."/>
            <person name="Jeon B.S."/>
            <person name="Bessarab I."/>
            <person name="Williams R.B.H."/>
            <person name="Huson D.H."/>
            <person name="Angenent L.T."/>
        </authorList>
    </citation>
    <scope>NUCLEOTIDE SEQUENCE [LARGE SCALE GENOMIC DNA]</scope>
    <source>
        <strain evidence="2 3">7D4C2</strain>
    </source>
</reference>
<protein>
    <recommendedName>
        <fullName evidence="4">Sulfatase N-terminal domain-containing protein</fullName>
    </recommendedName>
</protein>
<evidence type="ECO:0008006" key="4">
    <source>
        <dbReference type="Google" id="ProtNLM"/>
    </source>
</evidence>
<accession>A0A7G8T9R7</accession>
<dbReference type="SUPFAM" id="SSF53649">
    <property type="entry name" value="Alkaline phosphatase-like"/>
    <property type="match status" value="1"/>
</dbReference>
<sequence length="193" mass="21262">MGKCKRDWKAFDLGNAHAAADYLKGTHDKPFFLSMGLFNTHRVFPEVPDPKAAQYVQVPPPICDTPENRMEMVAFIESLKIADEAAGIVLDALRESGREGYSGPVYNRSRHRVSGMKCPLRHRHRSFPDSEISGKSNGRPRAGLPRFPPGPVPDSVRAGRGSKAGRAAGHFPPVTIYLVEDMASSHVFFHLVA</sequence>
<organism evidence="2 3">
    <name type="scientific">Caproicibacter fermentans</name>
    <dbReference type="NCBI Taxonomy" id="2576756"/>
    <lineage>
        <taxon>Bacteria</taxon>
        <taxon>Bacillati</taxon>
        <taxon>Bacillota</taxon>
        <taxon>Clostridia</taxon>
        <taxon>Eubacteriales</taxon>
        <taxon>Acutalibacteraceae</taxon>
        <taxon>Caproicibacter</taxon>
    </lineage>
</organism>
<dbReference type="EMBL" id="CP060286">
    <property type="protein sequence ID" value="QNK40358.1"/>
    <property type="molecule type" value="Genomic_DNA"/>
</dbReference>
<evidence type="ECO:0000313" key="3">
    <source>
        <dbReference type="Proteomes" id="UP000515909"/>
    </source>
</evidence>
<dbReference type="KEGG" id="cfem:HCR03_17115"/>
<dbReference type="Proteomes" id="UP000515909">
    <property type="component" value="Chromosome"/>
</dbReference>
<dbReference type="AlphaFoldDB" id="A0A7G8T9R7"/>
<dbReference type="InterPro" id="IPR017850">
    <property type="entry name" value="Alkaline_phosphatase_core_sf"/>
</dbReference>
<proteinExistence type="predicted"/>
<gene>
    <name evidence="2" type="ORF">HCR03_17115</name>
</gene>
<evidence type="ECO:0000313" key="2">
    <source>
        <dbReference type="EMBL" id="QNK40358.1"/>
    </source>
</evidence>
<feature type="region of interest" description="Disordered" evidence="1">
    <location>
        <begin position="124"/>
        <end position="164"/>
    </location>
</feature>
<name>A0A7G8T9R7_9FIRM</name>
<dbReference type="Gene3D" id="3.40.720.10">
    <property type="entry name" value="Alkaline Phosphatase, subunit A"/>
    <property type="match status" value="1"/>
</dbReference>
<evidence type="ECO:0000256" key="1">
    <source>
        <dbReference type="SAM" id="MobiDB-lite"/>
    </source>
</evidence>